<dbReference type="GO" id="GO:0005829">
    <property type="term" value="C:cytosol"/>
    <property type="evidence" value="ECO:0007669"/>
    <property type="project" value="TreeGrafter"/>
</dbReference>
<dbReference type="RefSeq" id="WP_106210344.1">
    <property type="nucleotide sequence ID" value="NZ_PVZF01000005.1"/>
</dbReference>
<feature type="compositionally biased region" description="Gly residues" evidence="3">
    <location>
        <begin position="202"/>
        <end position="218"/>
    </location>
</feature>
<keyword evidence="5" id="KW-1185">Reference proteome</keyword>
<dbReference type="PANTHER" id="PTHR31223:SF70">
    <property type="entry name" value="LOG FAMILY PROTEIN YJL055W"/>
    <property type="match status" value="1"/>
</dbReference>
<organism evidence="4 5">
    <name type="scientific">Kineococcus rhizosphaerae</name>
    <dbReference type="NCBI Taxonomy" id="559628"/>
    <lineage>
        <taxon>Bacteria</taxon>
        <taxon>Bacillati</taxon>
        <taxon>Actinomycetota</taxon>
        <taxon>Actinomycetes</taxon>
        <taxon>Kineosporiales</taxon>
        <taxon>Kineosporiaceae</taxon>
        <taxon>Kineococcus</taxon>
    </lineage>
</organism>
<dbReference type="GO" id="GO:0009691">
    <property type="term" value="P:cytokinin biosynthetic process"/>
    <property type="evidence" value="ECO:0007669"/>
    <property type="project" value="UniProtKB-UniRule"/>
</dbReference>
<dbReference type="OrthoDB" id="67499at2"/>
<dbReference type="EC" id="3.2.2.n1" evidence="2"/>
<evidence type="ECO:0000256" key="2">
    <source>
        <dbReference type="RuleBase" id="RU363015"/>
    </source>
</evidence>
<dbReference type="PANTHER" id="PTHR31223">
    <property type="entry name" value="LOG FAMILY PROTEIN YJL055W"/>
    <property type="match status" value="1"/>
</dbReference>
<evidence type="ECO:0000313" key="5">
    <source>
        <dbReference type="Proteomes" id="UP000238083"/>
    </source>
</evidence>
<protein>
    <recommendedName>
        <fullName evidence="2">Cytokinin riboside 5'-monophosphate phosphoribohydrolase</fullName>
        <ecNumber evidence="2">3.2.2.n1</ecNumber>
    </recommendedName>
</protein>
<comment type="caution">
    <text evidence="4">The sequence shown here is derived from an EMBL/GenBank/DDBJ whole genome shotgun (WGS) entry which is preliminary data.</text>
</comment>
<dbReference type="AlphaFoldDB" id="A0A2T0R4A4"/>
<dbReference type="Proteomes" id="UP000238083">
    <property type="component" value="Unassembled WGS sequence"/>
</dbReference>
<dbReference type="NCBIfam" id="TIGR00730">
    <property type="entry name" value="Rossman fold protein, TIGR00730 family"/>
    <property type="match status" value="1"/>
</dbReference>
<dbReference type="Gene3D" id="3.40.50.450">
    <property type="match status" value="1"/>
</dbReference>
<feature type="region of interest" description="Disordered" evidence="3">
    <location>
        <begin position="196"/>
        <end position="218"/>
    </location>
</feature>
<evidence type="ECO:0000256" key="1">
    <source>
        <dbReference type="ARBA" id="ARBA00006763"/>
    </source>
</evidence>
<accession>A0A2T0R4A4</accession>
<keyword evidence="2" id="KW-0203">Cytokinin biosynthesis</keyword>
<comment type="similarity">
    <text evidence="1 2">Belongs to the LOG family.</text>
</comment>
<dbReference type="GO" id="GO:0102682">
    <property type="term" value="F:cytokinin riboside 5'-monophosphate phosphoribohydrolase activity"/>
    <property type="evidence" value="ECO:0007669"/>
    <property type="project" value="RHEA"/>
</dbReference>
<dbReference type="InterPro" id="IPR005269">
    <property type="entry name" value="LOG"/>
</dbReference>
<proteinExistence type="inferred from homology"/>
<dbReference type="SUPFAM" id="SSF102405">
    <property type="entry name" value="MCP/YpsA-like"/>
    <property type="match status" value="1"/>
</dbReference>
<dbReference type="EMBL" id="PVZF01000005">
    <property type="protein sequence ID" value="PRY15160.1"/>
    <property type="molecule type" value="Genomic_DNA"/>
</dbReference>
<evidence type="ECO:0000256" key="3">
    <source>
        <dbReference type="SAM" id="MobiDB-lite"/>
    </source>
</evidence>
<comment type="catalytic activity">
    <reaction evidence="2">
        <text>N(6)-(dimethylallyl)adenosine 5'-phosphate + H2O = N(6)-dimethylallyladenine + D-ribose 5-phosphate</text>
        <dbReference type="Rhea" id="RHEA:48560"/>
        <dbReference type="ChEBI" id="CHEBI:15377"/>
        <dbReference type="ChEBI" id="CHEBI:17660"/>
        <dbReference type="ChEBI" id="CHEBI:57526"/>
        <dbReference type="ChEBI" id="CHEBI:78346"/>
        <dbReference type="EC" id="3.2.2.n1"/>
    </reaction>
</comment>
<gene>
    <name evidence="4" type="ORF">CLV37_10586</name>
</gene>
<reference evidence="4 5" key="1">
    <citation type="submission" date="2018-03" db="EMBL/GenBank/DDBJ databases">
        <title>Genomic Encyclopedia of Archaeal and Bacterial Type Strains, Phase II (KMG-II): from individual species to whole genera.</title>
        <authorList>
            <person name="Goeker M."/>
        </authorList>
    </citation>
    <scope>NUCLEOTIDE SEQUENCE [LARGE SCALE GENOMIC DNA]</scope>
    <source>
        <strain evidence="4 5">DSM 19711</strain>
    </source>
</reference>
<evidence type="ECO:0000313" key="4">
    <source>
        <dbReference type="EMBL" id="PRY15160.1"/>
    </source>
</evidence>
<comment type="catalytic activity">
    <reaction evidence="2">
        <text>9-ribosyl-trans-zeatin 5'-phosphate + H2O = trans-zeatin + D-ribose 5-phosphate</text>
        <dbReference type="Rhea" id="RHEA:48564"/>
        <dbReference type="ChEBI" id="CHEBI:15377"/>
        <dbReference type="ChEBI" id="CHEBI:16522"/>
        <dbReference type="ChEBI" id="CHEBI:78346"/>
        <dbReference type="ChEBI" id="CHEBI:87947"/>
        <dbReference type="EC" id="3.2.2.n1"/>
    </reaction>
</comment>
<name>A0A2T0R4A4_9ACTN</name>
<dbReference type="Pfam" id="PF03641">
    <property type="entry name" value="Lysine_decarbox"/>
    <property type="match status" value="1"/>
</dbReference>
<keyword evidence="2" id="KW-0378">Hydrolase</keyword>
<sequence length="218" mass="22546">MSTICLYGSASGGIAPAHVELAARVGRLIGERGHDLVYGGGGTSVMGAAEAAARAAGARTTGVMPQALLDLELPPDGLGELVVTDDMRRRKAEMDARADAFVVLPGGLGTLEELFEIWVARTIGMHTKPLAVLDCDGHYAGLRTWLEGLVARGFARPLVFDVIHWTDDPADALDFLEAAPRERVTLPSSEIVGSFAEFPTDGPGGSGAPAQGAGGSAP</sequence>
<dbReference type="InterPro" id="IPR031100">
    <property type="entry name" value="LOG_fam"/>
</dbReference>